<feature type="domain" description="DUF4131" evidence="8">
    <location>
        <begin position="30"/>
        <end position="193"/>
    </location>
</feature>
<gene>
    <name evidence="9" type="ORF">H8E29_04205</name>
</gene>
<evidence type="ECO:0000313" key="10">
    <source>
        <dbReference type="Proteomes" id="UP000614469"/>
    </source>
</evidence>
<dbReference type="InterPro" id="IPR036866">
    <property type="entry name" value="RibonucZ/Hydroxyglut_hydro"/>
</dbReference>
<evidence type="ECO:0000256" key="1">
    <source>
        <dbReference type="ARBA" id="ARBA00004651"/>
    </source>
</evidence>
<accession>A0A8J6NGN7</accession>
<dbReference type="SUPFAM" id="SSF56281">
    <property type="entry name" value="Metallo-hydrolase/oxidoreductase"/>
    <property type="match status" value="1"/>
</dbReference>
<keyword evidence="2" id="KW-1003">Cell membrane</keyword>
<feature type="transmembrane region" description="Helical" evidence="6">
    <location>
        <begin position="293"/>
        <end position="313"/>
    </location>
</feature>
<feature type="transmembrane region" description="Helical" evidence="6">
    <location>
        <begin position="263"/>
        <end position="287"/>
    </location>
</feature>
<dbReference type="PANTHER" id="PTHR30619:SF1">
    <property type="entry name" value="RECOMBINATION PROTEIN 2"/>
    <property type="match status" value="1"/>
</dbReference>
<dbReference type="AlphaFoldDB" id="A0A8J6NGN7"/>
<comment type="caution">
    <text evidence="9">The sequence shown here is derived from an EMBL/GenBank/DDBJ whole genome shotgun (WGS) entry which is preliminary data.</text>
</comment>
<feature type="transmembrane region" description="Helical" evidence="6">
    <location>
        <begin position="441"/>
        <end position="468"/>
    </location>
</feature>
<evidence type="ECO:0000256" key="4">
    <source>
        <dbReference type="ARBA" id="ARBA00022989"/>
    </source>
</evidence>
<feature type="transmembrane region" description="Helical" evidence="6">
    <location>
        <begin position="334"/>
        <end position="354"/>
    </location>
</feature>
<keyword evidence="5 6" id="KW-0472">Membrane</keyword>
<evidence type="ECO:0000256" key="2">
    <source>
        <dbReference type="ARBA" id="ARBA00022475"/>
    </source>
</evidence>
<evidence type="ECO:0000256" key="6">
    <source>
        <dbReference type="SAM" id="Phobius"/>
    </source>
</evidence>
<sequence length="789" mass="87197">MQFVIFPLTWISLAFLGGIILARNVSLTTTLWLQIGAASLIIAILTLIYYRIRAKKTPDLLPVLPLYSFLLPFFLFFGASYFQFRQPDLADIYFVVNFTEREYESLVTGIVSDPPDYRDTYTNLQLDVIHINRPDKKNPIYIHGKILVRVVAGENYQYGDQLRVRGVLEIPPENEEFSYRDYLALSGIHAYMRNAEATFLPEERGGHPLKVVIYDLKDRALINIYKLFPDPEASLLAGILLGVESGLPGDLQQAFKNTGTTHIIAISGFNITIIAALFISIFGNLFGKRYGSIIAMLGIAAYTILVGADAAVVRAAIMGGFGLLGRQLGRRQEGVTSLLMVAVAMALNNPLVLWDVGFQLSFAATMGLILYAEPLSDWFIRQASRITSEEKAQKIAGPVGEYFLFTLAAQFATIPIMAFHFGRISLISFLANPFILPVQPAVMIIGGLALIFSLILFPLGQLIAIFALPFTTYTIKMVEFFDQMPNGVWVLGDTKQIIVIIIYAAMLTWTFAGFRLKKFSRLFTTTLILASLIILTIQVWRGAFAAPDGLLQITFLDAGSADAILIQSPNGGKILINGGERISDLSSALGRRLPPFQRDLDWLIVASPQEEALAALPRTLERFPPASVLWSGNREASFASRSLDKYLLTDQIPIINAVAGQSLELGNGALLRIQAVGTRGSVLLIEWDSFRTLLPIGIDFDSLEETQNLGALSVLLLADSGYAPINPPEWIDSLRPQLIILSVAAGNRDGLPDEETLRAVEDYTLLRTDQNGWIQISTDGTQMWVESQR</sequence>
<keyword evidence="3 6" id="KW-0812">Transmembrane</keyword>
<name>A0A8J6NGN7_9CHLR</name>
<reference evidence="9 10" key="1">
    <citation type="submission" date="2020-08" db="EMBL/GenBank/DDBJ databases">
        <title>Bridging the membrane lipid divide: bacteria of the FCB group superphylum have the potential to synthesize archaeal ether lipids.</title>
        <authorList>
            <person name="Villanueva L."/>
            <person name="Von Meijenfeldt F.A.B."/>
            <person name="Westbye A.B."/>
            <person name="Yadav S."/>
            <person name="Hopmans E.C."/>
            <person name="Dutilh B.E."/>
            <person name="Sinninghe Damste J.S."/>
        </authorList>
    </citation>
    <scope>NUCLEOTIDE SEQUENCE [LARGE SCALE GENOMIC DNA]</scope>
    <source>
        <strain evidence="9">NIOZ-UU36</strain>
    </source>
</reference>
<feature type="transmembrane region" description="Helical" evidence="6">
    <location>
        <begin position="360"/>
        <end position="380"/>
    </location>
</feature>
<feature type="transmembrane region" description="Helical" evidence="6">
    <location>
        <begin position="522"/>
        <end position="540"/>
    </location>
</feature>
<evidence type="ECO:0000256" key="3">
    <source>
        <dbReference type="ARBA" id="ARBA00022692"/>
    </source>
</evidence>
<keyword evidence="4 6" id="KW-1133">Transmembrane helix</keyword>
<feature type="transmembrane region" description="Helical" evidence="6">
    <location>
        <begin position="32"/>
        <end position="52"/>
    </location>
</feature>
<evidence type="ECO:0000259" key="7">
    <source>
        <dbReference type="Pfam" id="PF03772"/>
    </source>
</evidence>
<proteinExistence type="predicted"/>
<evidence type="ECO:0000259" key="8">
    <source>
        <dbReference type="Pfam" id="PF13567"/>
    </source>
</evidence>
<organism evidence="9 10">
    <name type="scientific">Candidatus Desulfolinea nitratireducens</name>
    <dbReference type="NCBI Taxonomy" id="2841698"/>
    <lineage>
        <taxon>Bacteria</taxon>
        <taxon>Bacillati</taxon>
        <taxon>Chloroflexota</taxon>
        <taxon>Anaerolineae</taxon>
        <taxon>Anaerolineales</taxon>
        <taxon>Anaerolineales incertae sedis</taxon>
        <taxon>Candidatus Desulfolinea</taxon>
    </lineage>
</organism>
<dbReference type="GO" id="GO:0005886">
    <property type="term" value="C:plasma membrane"/>
    <property type="evidence" value="ECO:0007669"/>
    <property type="project" value="UniProtKB-SubCell"/>
</dbReference>
<dbReference type="PANTHER" id="PTHR30619">
    <property type="entry name" value="DNA INTERNALIZATION/COMPETENCE PROTEIN COMEC/REC2"/>
    <property type="match status" value="1"/>
</dbReference>
<evidence type="ECO:0000256" key="5">
    <source>
        <dbReference type="ARBA" id="ARBA00023136"/>
    </source>
</evidence>
<dbReference type="Gene3D" id="3.60.15.10">
    <property type="entry name" value="Ribonuclease Z/Hydroxyacylglutathione hydrolase-like"/>
    <property type="match status" value="1"/>
</dbReference>
<comment type="subcellular location">
    <subcellularLocation>
        <location evidence="1">Cell membrane</location>
        <topology evidence="1">Multi-pass membrane protein</topology>
    </subcellularLocation>
</comment>
<dbReference type="Proteomes" id="UP000614469">
    <property type="component" value="Unassembled WGS sequence"/>
</dbReference>
<dbReference type="NCBIfam" id="TIGR00360">
    <property type="entry name" value="ComEC_N-term"/>
    <property type="match status" value="1"/>
</dbReference>
<dbReference type="Pfam" id="PF13567">
    <property type="entry name" value="DUF4131"/>
    <property type="match status" value="1"/>
</dbReference>
<dbReference type="Pfam" id="PF03772">
    <property type="entry name" value="Competence"/>
    <property type="match status" value="1"/>
</dbReference>
<dbReference type="InterPro" id="IPR004477">
    <property type="entry name" value="ComEC_N"/>
</dbReference>
<feature type="transmembrane region" description="Helical" evidence="6">
    <location>
        <begin position="401"/>
        <end position="421"/>
    </location>
</feature>
<feature type="transmembrane region" description="Helical" evidence="6">
    <location>
        <begin position="497"/>
        <end position="516"/>
    </location>
</feature>
<feature type="domain" description="ComEC/Rec2-related protein" evidence="7">
    <location>
        <begin position="239"/>
        <end position="511"/>
    </location>
</feature>
<dbReference type="InterPro" id="IPR025405">
    <property type="entry name" value="DUF4131"/>
</dbReference>
<dbReference type="EMBL" id="JACNJN010000066">
    <property type="protein sequence ID" value="MBC8334446.1"/>
    <property type="molecule type" value="Genomic_DNA"/>
</dbReference>
<dbReference type="InterPro" id="IPR052159">
    <property type="entry name" value="Competence_DNA_uptake"/>
</dbReference>
<protein>
    <submittedName>
        <fullName evidence="9">ComEC/Rec2 family competence protein</fullName>
    </submittedName>
</protein>
<evidence type="ECO:0000313" key="9">
    <source>
        <dbReference type="EMBL" id="MBC8334446.1"/>
    </source>
</evidence>
<feature type="transmembrane region" description="Helical" evidence="6">
    <location>
        <begin position="64"/>
        <end position="84"/>
    </location>
</feature>